<dbReference type="PROSITE" id="PS50255">
    <property type="entry name" value="CYTOCHROME_B5_2"/>
    <property type="match status" value="1"/>
</dbReference>
<evidence type="ECO:0000256" key="1">
    <source>
        <dbReference type="ARBA" id="ARBA00004370"/>
    </source>
</evidence>
<dbReference type="FunFam" id="3.10.120.10:FF:000002">
    <property type="entry name" value="Cytochrome b5 type B"/>
    <property type="match status" value="1"/>
</dbReference>
<dbReference type="PROSITE" id="PS00191">
    <property type="entry name" value="CYTOCHROME_B5_1"/>
    <property type="match status" value="1"/>
</dbReference>
<keyword evidence="5 8" id="KW-0408">Iron</keyword>
<organism evidence="11 12">
    <name type="scientific">Chloropicon roscoffensis</name>
    <dbReference type="NCBI Taxonomy" id="1461544"/>
    <lineage>
        <taxon>Eukaryota</taxon>
        <taxon>Viridiplantae</taxon>
        <taxon>Chlorophyta</taxon>
        <taxon>Chloropicophyceae</taxon>
        <taxon>Chloropicales</taxon>
        <taxon>Chloropicaceae</taxon>
        <taxon>Chloropicon</taxon>
    </lineage>
</organism>
<proteinExistence type="inferred from homology"/>
<comment type="subcellular location">
    <subcellularLocation>
        <location evidence="1">Membrane</location>
    </subcellularLocation>
</comment>
<dbReference type="GO" id="GO:0020037">
    <property type="term" value="F:heme binding"/>
    <property type="evidence" value="ECO:0007669"/>
    <property type="project" value="UniProtKB-UniRule"/>
</dbReference>
<protein>
    <submittedName>
        <fullName evidence="11">Cytochrome b5</fullName>
    </submittedName>
</protein>
<accession>A0AAX4PBM8</accession>
<dbReference type="PRINTS" id="PR00363">
    <property type="entry name" value="CYTOCHROMEB5"/>
</dbReference>
<keyword evidence="6 8" id="KW-0472">Membrane</keyword>
<dbReference type="GO" id="GO:0016020">
    <property type="term" value="C:membrane"/>
    <property type="evidence" value="ECO:0007669"/>
    <property type="project" value="UniProtKB-SubCell"/>
</dbReference>
<keyword evidence="3 8" id="KW-0812">Transmembrane</keyword>
<dbReference type="EMBL" id="CP151507">
    <property type="protein sequence ID" value="WZN63411.1"/>
    <property type="molecule type" value="Genomic_DNA"/>
</dbReference>
<feature type="transmembrane region" description="Helical" evidence="8">
    <location>
        <begin position="112"/>
        <end position="131"/>
    </location>
</feature>
<dbReference type="PANTHER" id="PTHR19359">
    <property type="entry name" value="CYTOCHROME B5"/>
    <property type="match status" value="1"/>
</dbReference>
<dbReference type="Pfam" id="PF00173">
    <property type="entry name" value="Cyt-b5"/>
    <property type="match status" value="1"/>
</dbReference>
<evidence type="ECO:0000313" key="11">
    <source>
        <dbReference type="EMBL" id="WZN63411.1"/>
    </source>
</evidence>
<evidence type="ECO:0000256" key="6">
    <source>
        <dbReference type="ARBA" id="ARBA00023136"/>
    </source>
</evidence>
<keyword evidence="2 8" id="KW-0349">Heme</keyword>
<evidence type="ECO:0000256" key="9">
    <source>
        <dbReference type="SAM" id="MobiDB-lite"/>
    </source>
</evidence>
<evidence type="ECO:0000313" key="12">
    <source>
        <dbReference type="Proteomes" id="UP001472866"/>
    </source>
</evidence>
<sequence length="139" mass="15076">MTAETKVYTLEECKKHNTESDCWLIMFGKVYDVTKFLDDHPGGTEIMVDVTGRDATDDFEDVVHSATARKQLEGLYIGELHEDDKAKMRSAGVANAPAGASKASPQAAPNPAVTFIKAILPFLLIAVLFLYQKKGSAAA</sequence>
<dbReference type="InterPro" id="IPR018506">
    <property type="entry name" value="Cyt_B5_heme-BS"/>
</dbReference>
<evidence type="ECO:0000256" key="2">
    <source>
        <dbReference type="ARBA" id="ARBA00022617"/>
    </source>
</evidence>
<dbReference type="SMART" id="SM01117">
    <property type="entry name" value="Cyt-b5"/>
    <property type="match status" value="1"/>
</dbReference>
<evidence type="ECO:0000256" key="4">
    <source>
        <dbReference type="ARBA" id="ARBA00022723"/>
    </source>
</evidence>
<dbReference type="InterPro" id="IPR050668">
    <property type="entry name" value="Cytochrome_b5"/>
</dbReference>
<dbReference type="InterPro" id="IPR036400">
    <property type="entry name" value="Cyt_B5-like_heme/steroid_sf"/>
</dbReference>
<dbReference type="InterPro" id="IPR001199">
    <property type="entry name" value="Cyt_B5-like_heme/steroid-bd"/>
</dbReference>
<name>A0AAX4PBM8_9CHLO</name>
<keyword evidence="8" id="KW-1133">Transmembrane helix</keyword>
<feature type="domain" description="Cytochrome b5 heme-binding" evidence="10">
    <location>
        <begin position="5"/>
        <end position="81"/>
    </location>
</feature>
<keyword evidence="4 8" id="KW-0479">Metal-binding</keyword>
<dbReference type="Gene3D" id="3.10.120.10">
    <property type="entry name" value="Cytochrome b5-like heme/steroid binding domain"/>
    <property type="match status" value="1"/>
</dbReference>
<reference evidence="11 12" key="1">
    <citation type="submission" date="2024-03" db="EMBL/GenBank/DDBJ databases">
        <title>Complete genome sequence of the green alga Chloropicon roscoffensis RCC1871.</title>
        <authorList>
            <person name="Lemieux C."/>
            <person name="Pombert J.-F."/>
            <person name="Otis C."/>
            <person name="Turmel M."/>
        </authorList>
    </citation>
    <scope>NUCLEOTIDE SEQUENCE [LARGE SCALE GENOMIC DNA]</scope>
    <source>
        <strain evidence="11 12">RCC1871</strain>
    </source>
</reference>
<keyword evidence="12" id="KW-1185">Reference proteome</keyword>
<dbReference type="GO" id="GO:0046872">
    <property type="term" value="F:metal ion binding"/>
    <property type="evidence" value="ECO:0007669"/>
    <property type="project" value="UniProtKB-UniRule"/>
</dbReference>
<evidence type="ECO:0000256" key="3">
    <source>
        <dbReference type="ARBA" id="ARBA00022692"/>
    </source>
</evidence>
<dbReference type="Proteomes" id="UP001472866">
    <property type="component" value="Chromosome 07"/>
</dbReference>
<dbReference type="AlphaFoldDB" id="A0AAX4PBM8"/>
<gene>
    <name evidence="11" type="ORF">HKI87_07g49590</name>
</gene>
<evidence type="ECO:0000256" key="5">
    <source>
        <dbReference type="ARBA" id="ARBA00023004"/>
    </source>
</evidence>
<dbReference type="SUPFAM" id="SSF55856">
    <property type="entry name" value="Cytochrome b5-like heme/steroid binding domain"/>
    <property type="match status" value="1"/>
</dbReference>
<evidence type="ECO:0000259" key="10">
    <source>
        <dbReference type="PROSITE" id="PS50255"/>
    </source>
</evidence>
<evidence type="ECO:0000256" key="7">
    <source>
        <dbReference type="ARBA" id="ARBA00038168"/>
    </source>
</evidence>
<comment type="similarity">
    <text evidence="7 8">Belongs to the cytochrome b5 family.</text>
</comment>
<feature type="region of interest" description="Disordered" evidence="9">
    <location>
        <begin position="88"/>
        <end position="107"/>
    </location>
</feature>
<evidence type="ECO:0000256" key="8">
    <source>
        <dbReference type="RuleBase" id="RU362121"/>
    </source>
</evidence>
<dbReference type="PANTHER" id="PTHR19359:SF14">
    <property type="entry name" value="CYTOCHROME B5 A"/>
    <property type="match status" value="1"/>
</dbReference>